<keyword evidence="6 10" id="KW-0472">Membrane</keyword>
<comment type="similarity">
    <text evidence="8">Belongs to the two pore domain potassium channel (TC 1.A.1.8) family.</text>
</comment>
<keyword evidence="5 8" id="KW-0406">Ion transport</keyword>
<evidence type="ECO:0000256" key="5">
    <source>
        <dbReference type="ARBA" id="ARBA00023065"/>
    </source>
</evidence>
<keyword evidence="4 10" id="KW-1133">Transmembrane helix</keyword>
<evidence type="ECO:0000256" key="6">
    <source>
        <dbReference type="ARBA" id="ARBA00023136"/>
    </source>
</evidence>
<feature type="domain" description="Potassium channel" evidence="11">
    <location>
        <begin position="209"/>
        <end position="266"/>
    </location>
</feature>
<dbReference type="PRINTS" id="PR01333">
    <property type="entry name" value="2POREKCHANEL"/>
</dbReference>
<accession>A0AA36HDT5</accession>
<feature type="region of interest" description="Disordered" evidence="9">
    <location>
        <begin position="609"/>
        <end position="659"/>
    </location>
</feature>
<organism evidence="12 13">
    <name type="scientific">Cylicocyclus nassatus</name>
    <name type="common">Nematode worm</name>
    <dbReference type="NCBI Taxonomy" id="53992"/>
    <lineage>
        <taxon>Eukaryota</taxon>
        <taxon>Metazoa</taxon>
        <taxon>Ecdysozoa</taxon>
        <taxon>Nematoda</taxon>
        <taxon>Chromadorea</taxon>
        <taxon>Rhabditida</taxon>
        <taxon>Rhabditina</taxon>
        <taxon>Rhabditomorpha</taxon>
        <taxon>Strongyloidea</taxon>
        <taxon>Strongylidae</taxon>
        <taxon>Cylicocyclus</taxon>
    </lineage>
</organism>
<feature type="compositionally biased region" description="Basic and acidic residues" evidence="9">
    <location>
        <begin position="431"/>
        <end position="441"/>
    </location>
</feature>
<proteinExistence type="inferred from homology"/>
<feature type="compositionally biased region" description="Polar residues" evidence="9">
    <location>
        <begin position="442"/>
        <end position="462"/>
    </location>
</feature>
<feature type="domain" description="Potassium channel" evidence="11">
    <location>
        <begin position="333"/>
        <end position="402"/>
    </location>
</feature>
<dbReference type="GO" id="GO:0005886">
    <property type="term" value="C:plasma membrane"/>
    <property type="evidence" value="ECO:0007669"/>
    <property type="project" value="TreeGrafter"/>
</dbReference>
<evidence type="ECO:0000256" key="3">
    <source>
        <dbReference type="ARBA" id="ARBA00022692"/>
    </source>
</evidence>
<dbReference type="GO" id="GO:0015271">
    <property type="term" value="F:outward rectifier potassium channel activity"/>
    <property type="evidence" value="ECO:0007669"/>
    <property type="project" value="TreeGrafter"/>
</dbReference>
<dbReference type="Proteomes" id="UP001176961">
    <property type="component" value="Unassembled WGS sequence"/>
</dbReference>
<evidence type="ECO:0000256" key="8">
    <source>
        <dbReference type="RuleBase" id="RU003857"/>
    </source>
</evidence>
<comment type="subcellular location">
    <subcellularLocation>
        <location evidence="1">Membrane</location>
        <topology evidence="1">Multi-pass membrane protein</topology>
    </subcellularLocation>
</comment>
<evidence type="ECO:0000256" key="1">
    <source>
        <dbReference type="ARBA" id="ARBA00004141"/>
    </source>
</evidence>
<feature type="transmembrane region" description="Helical" evidence="10">
    <location>
        <begin position="325"/>
        <end position="346"/>
    </location>
</feature>
<feature type="transmembrane region" description="Helical" evidence="10">
    <location>
        <begin position="379"/>
        <end position="401"/>
    </location>
</feature>
<evidence type="ECO:0000256" key="9">
    <source>
        <dbReference type="SAM" id="MobiDB-lite"/>
    </source>
</evidence>
<feature type="transmembrane region" description="Helical" evidence="10">
    <location>
        <begin position="247"/>
        <end position="269"/>
    </location>
</feature>
<keyword evidence="7 8" id="KW-0407">Ion channel</keyword>
<evidence type="ECO:0000313" key="13">
    <source>
        <dbReference type="Proteomes" id="UP001176961"/>
    </source>
</evidence>
<evidence type="ECO:0000256" key="4">
    <source>
        <dbReference type="ARBA" id="ARBA00022989"/>
    </source>
</evidence>
<feature type="transmembrane region" description="Helical" evidence="10">
    <location>
        <begin position="216"/>
        <end position="235"/>
    </location>
</feature>
<feature type="region of interest" description="Disordered" evidence="9">
    <location>
        <begin position="431"/>
        <end position="470"/>
    </location>
</feature>
<evidence type="ECO:0000259" key="11">
    <source>
        <dbReference type="Pfam" id="PF07885"/>
    </source>
</evidence>
<sequence length="659" mass="75757">MSRRHPIRRYKPSLDEDQTRDAMKVLEKFVRRKYRDSILVGTNDFDLNTSELLTPQPASRPASGFQFPLPNRQFTFDQSTANQEFRSNVLPFYTFDFTEHNVKDEIKFDKDKETWAAYISRLFRYFYDYLGMKHLALILILVLYALAGGLIFMIIEFPEQQKADQELLKLNTKRNSETQIVHSNSLCALTIRPILQSYDESIRKVLAPQAQWKWDYWNSVYYAGTIFTTIGYGNITCRTPIGRLVTILYALFGIPMMLAVLNVIGKGLFGQAQSSYMFVRRFLRRRIRRFKRSRLDRAGTVETVITEDPGKEGAEKDDNGLTETFPMSLAILLVIIYMFLCSLLFSIWEQWDFFTAVYFSFISMSTVGFGDVIPGHPKYACVFFAFYFVGLALFSMCYAIIQVRWENQYMWALQLIDQENQEMIEHQDIPEELEEKERKMTGDNNSSIRWRSPHSYSSNSGDTHLDDMSSNRRSTVILDSKDMPVVPPPVLGVFLSRSISTRQNKLTRSESTLSRRARRSFFSSSNSESFSPLDGKSPWLSVSTDPQISPGPLGPKSAGSAASLLQRDFQAHKLSAINEVSDEDTLQSRRSSRKIQRVHAVEVTPLSTPTVVVENADEQHQPDELDDSTEITPLSPQNVEEETTETDKSEYRLQRPSHL</sequence>
<feature type="transmembrane region" description="Helical" evidence="10">
    <location>
        <begin position="134"/>
        <end position="155"/>
    </location>
</feature>
<protein>
    <recommendedName>
        <fullName evidence="11">Potassium channel domain-containing protein</fullName>
    </recommendedName>
</protein>
<dbReference type="InterPro" id="IPR003280">
    <property type="entry name" value="2pore_dom_K_chnl"/>
</dbReference>
<dbReference type="AlphaFoldDB" id="A0AA36HDT5"/>
<dbReference type="Gene3D" id="1.10.287.70">
    <property type="match status" value="1"/>
</dbReference>
<dbReference type="PANTHER" id="PTHR11003">
    <property type="entry name" value="POTASSIUM CHANNEL, SUBFAMILY K"/>
    <property type="match status" value="1"/>
</dbReference>
<evidence type="ECO:0000256" key="7">
    <source>
        <dbReference type="ARBA" id="ARBA00023303"/>
    </source>
</evidence>
<feature type="region of interest" description="Disordered" evidence="9">
    <location>
        <begin position="504"/>
        <end position="560"/>
    </location>
</feature>
<evidence type="ECO:0000256" key="2">
    <source>
        <dbReference type="ARBA" id="ARBA00022448"/>
    </source>
</evidence>
<dbReference type="SUPFAM" id="SSF81324">
    <property type="entry name" value="Voltage-gated potassium channels"/>
    <property type="match status" value="2"/>
</dbReference>
<dbReference type="EMBL" id="CATQJL010000326">
    <property type="protein sequence ID" value="CAJ0608950.1"/>
    <property type="molecule type" value="Genomic_DNA"/>
</dbReference>
<keyword evidence="2 8" id="KW-0813">Transport</keyword>
<evidence type="ECO:0000313" key="12">
    <source>
        <dbReference type="EMBL" id="CAJ0608950.1"/>
    </source>
</evidence>
<dbReference type="PANTHER" id="PTHR11003:SF335">
    <property type="entry name" value="POTASSIUM CHANNEL DOMAIN-CONTAINING PROTEIN"/>
    <property type="match status" value="1"/>
</dbReference>
<keyword evidence="3 8" id="KW-0812">Transmembrane</keyword>
<dbReference type="InterPro" id="IPR013099">
    <property type="entry name" value="K_chnl_dom"/>
</dbReference>
<feature type="transmembrane region" description="Helical" evidence="10">
    <location>
        <begin position="353"/>
        <end position="373"/>
    </location>
</feature>
<reference evidence="12" key="1">
    <citation type="submission" date="2023-07" db="EMBL/GenBank/DDBJ databases">
        <authorList>
            <consortium name="CYATHOMIX"/>
        </authorList>
    </citation>
    <scope>NUCLEOTIDE SEQUENCE</scope>
    <source>
        <strain evidence="12">N/A</strain>
    </source>
</reference>
<comment type="caution">
    <text evidence="12">The sequence shown here is derived from an EMBL/GenBank/DDBJ whole genome shotgun (WGS) entry which is preliminary data.</text>
</comment>
<dbReference type="GO" id="GO:0022841">
    <property type="term" value="F:potassium ion leak channel activity"/>
    <property type="evidence" value="ECO:0007669"/>
    <property type="project" value="TreeGrafter"/>
</dbReference>
<keyword evidence="13" id="KW-1185">Reference proteome</keyword>
<evidence type="ECO:0000256" key="10">
    <source>
        <dbReference type="SAM" id="Phobius"/>
    </source>
</evidence>
<dbReference type="Pfam" id="PF07885">
    <property type="entry name" value="Ion_trans_2"/>
    <property type="match status" value="2"/>
</dbReference>
<gene>
    <name evidence="12" type="ORF">CYNAS_LOCUS20933</name>
</gene>
<feature type="compositionally biased region" description="Low complexity" evidence="9">
    <location>
        <begin position="520"/>
        <end position="531"/>
    </location>
</feature>
<name>A0AA36HDT5_CYLNA</name>
<dbReference type="GO" id="GO:0030322">
    <property type="term" value="P:stabilization of membrane potential"/>
    <property type="evidence" value="ECO:0007669"/>
    <property type="project" value="TreeGrafter"/>
</dbReference>